<organism evidence="3 4">
    <name type="scientific">Neoaquamicrobium microcysteis</name>
    <dbReference type="NCBI Taxonomy" id="2682781"/>
    <lineage>
        <taxon>Bacteria</taxon>
        <taxon>Pseudomonadati</taxon>
        <taxon>Pseudomonadota</taxon>
        <taxon>Alphaproteobacteria</taxon>
        <taxon>Hyphomicrobiales</taxon>
        <taxon>Phyllobacteriaceae</taxon>
        <taxon>Neoaquamicrobium</taxon>
    </lineage>
</organism>
<evidence type="ECO:0000259" key="2">
    <source>
        <dbReference type="Pfam" id="PF00561"/>
    </source>
</evidence>
<dbReference type="InterPro" id="IPR050471">
    <property type="entry name" value="AB_hydrolase"/>
</dbReference>
<gene>
    <name evidence="3" type="ORF">FY036_12085</name>
</gene>
<dbReference type="InterPro" id="IPR000073">
    <property type="entry name" value="AB_hydrolase_1"/>
</dbReference>
<dbReference type="GO" id="GO:0046503">
    <property type="term" value="P:glycerolipid catabolic process"/>
    <property type="evidence" value="ECO:0007669"/>
    <property type="project" value="TreeGrafter"/>
</dbReference>
<dbReference type="Gene3D" id="3.40.50.1820">
    <property type="entry name" value="alpha/beta hydrolase"/>
    <property type="match status" value="1"/>
</dbReference>
<accession>A0A5D4GST6</accession>
<evidence type="ECO:0000313" key="3">
    <source>
        <dbReference type="EMBL" id="TYR31836.1"/>
    </source>
</evidence>
<comment type="caution">
    <text evidence="3">The sequence shown here is derived from an EMBL/GenBank/DDBJ whole genome shotgun (WGS) entry which is preliminary data.</text>
</comment>
<dbReference type="AlphaFoldDB" id="A0A5D4GST6"/>
<evidence type="ECO:0000256" key="1">
    <source>
        <dbReference type="SAM" id="SignalP"/>
    </source>
</evidence>
<proteinExistence type="predicted"/>
<sequence length="316" mass="32504">MLRMSTTAIALLMSLTPGMAQESGRALNGDVEIAYWVHGPADGAPIMLVNGQGAASRVGEDALVDSFVADGYRVVTFDNRDSGRSTLLRGAGAPPDTEEILAALAAGKPPQIAYDLSDMADDAVAVLDAAGMERAHVLGHSLGGMIAQVMAAEHPDRVLSMISVSATSGEADLPFGPALAALSDLGTFASMDMVAGQMKAYRIFEGDARLRMTDDEVAARVAADMAADDPEAAARQAAAATATGDRRALLAAIRPPALVIHGGDDPWFPIVHAQSTASALGVPVEVIDGMGHIIADAAANAVAERASAFIRRLPAP</sequence>
<dbReference type="PANTHER" id="PTHR43433">
    <property type="entry name" value="HYDROLASE, ALPHA/BETA FOLD FAMILY PROTEIN"/>
    <property type="match status" value="1"/>
</dbReference>
<keyword evidence="1" id="KW-0732">Signal</keyword>
<reference evidence="3 4" key="2">
    <citation type="submission" date="2019-09" db="EMBL/GenBank/DDBJ databases">
        <title>Mesorhizobium sp. MaA-C15 isolated from Microcystis aeruginosa.</title>
        <authorList>
            <person name="Jeong S.E."/>
            <person name="Jin H.M."/>
            <person name="Jeon C.O."/>
        </authorList>
    </citation>
    <scope>NUCLEOTIDE SEQUENCE [LARGE SCALE GENOMIC DNA]</scope>
    <source>
        <strain evidence="3 4">MaA-C15</strain>
    </source>
</reference>
<feature type="chain" id="PRO_5022708362" evidence="1">
    <location>
        <begin position="21"/>
        <end position="316"/>
    </location>
</feature>
<dbReference type="RefSeq" id="WP_148914993.1">
    <property type="nucleotide sequence ID" value="NZ_VSZS01000063.1"/>
</dbReference>
<dbReference type="SUPFAM" id="SSF53474">
    <property type="entry name" value="alpha/beta-Hydrolases"/>
    <property type="match status" value="1"/>
</dbReference>
<feature type="signal peptide" evidence="1">
    <location>
        <begin position="1"/>
        <end position="20"/>
    </location>
</feature>
<evidence type="ECO:0000313" key="4">
    <source>
        <dbReference type="Proteomes" id="UP000323258"/>
    </source>
</evidence>
<dbReference type="GO" id="GO:0004806">
    <property type="term" value="F:triacylglycerol lipase activity"/>
    <property type="evidence" value="ECO:0007669"/>
    <property type="project" value="TreeGrafter"/>
</dbReference>
<dbReference type="OrthoDB" id="9798888at2"/>
<dbReference type="PANTHER" id="PTHR43433:SF5">
    <property type="entry name" value="AB HYDROLASE-1 DOMAIN-CONTAINING PROTEIN"/>
    <property type="match status" value="1"/>
</dbReference>
<dbReference type="Proteomes" id="UP000323258">
    <property type="component" value="Unassembled WGS sequence"/>
</dbReference>
<feature type="domain" description="AB hydrolase-1" evidence="2">
    <location>
        <begin position="45"/>
        <end position="294"/>
    </location>
</feature>
<name>A0A5D4GST6_9HYPH</name>
<dbReference type="EMBL" id="VSZS01000063">
    <property type="protein sequence ID" value="TYR31836.1"/>
    <property type="molecule type" value="Genomic_DNA"/>
</dbReference>
<dbReference type="InterPro" id="IPR029058">
    <property type="entry name" value="AB_hydrolase_fold"/>
</dbReference>
<dbReference type="Pfam" id="PF00561">
    <property type="entry name" value="Abhydrolase_1"/>
    <property type="match status" value="1"/>
</dbReference>
<keyword evidence="4" id="KW-1185">Reference proteome</keyword>
<reference evidence="3 4" key="1">
    <citation type="submission" date="2019-08" db="EMBL/GenBank/DDBJ databases">
        <authorList>
            <person name="Seo Y.L."/>
        </authorList>
    </citation>
    <scope>NUCLEOTIDE SEQUENCE [LARGE SCALE GENOMIC DNA]</scope>
    <source>
        <strain evidence="3 4">MaA-C15</strain>
    </source>
</reference>
<protein>
    <submittedName>
        <fullName evidence="3">Alpha/beta hydrolase</fullName>
    </submittedName>
</protein>
<keyword evidence="3" id="KW-0378">Hydrolase</keyword>